<name>A0A563DWP6_9MICO</name>
<dbReference type="Pfam" id="PF11706">
    <property type="entry name" value="zf-CGNR"/>
    <property type="match status" value="1"/>
</dbReference>
<dbReference type="Gene3D" id="1.10.3300.10">
    <property type="entry name" value="Jann2411-like domain"/>
    <property type="match status" value="1"/>
</dbReference>
<accession>A0A563DWP6</accession>
<sequence length="189" mass="20434">MLHDSRQMESEFRGSPRDVAVRAVDVMAALDRAEQDQLAAVREVLRRYGEDGVDDLTGPQVEGLRAASDQLRPIVEAADASAAAAALNDVLRAYGGTPRVTSHGGSPWHLHIDEDDDGAWVTWFMSSTAMALAVLLTESQAPPLAPCGSPSCRRAFVRSMRGAPRRYCSRTCGTRERVAQLRAGRAADT</sequence>
<dbReference type="PANTHER" id="PTHR35525">
    <property type="entry name" value="BLL6575 PROTEIN"/>
    <property type="match status" value="1"/>
</dbReference>
<evidence type="ECO:0000313" key="3">
    <source>
        <dbReference type="Proteomes" id="UP000320244"/>
    </source>
</evidence>
<dbReference type="SUPFAM" id="SSF160904">
    <property type="entry name" value="Jann2411-like"/>
    <property type="match status" value="1"/>
</dbReference>
<dbReference type="EMBL" id="VCQV01000028">
    <property type="protein sequence ID" value="TWP34391.1"/>
    <property type="molecule type" value="Genomic_DNA"/>
</dbReference>
<evidence type="ECO:0000313" key="2">
    <source>
        <dbReference type="EMBL" id="TWP34391.1"/>
    </source>
</evidence>
<reference evidence="2 3" key="2">
    <citation type="submission" date="2019-08" db="EMBL/GenBank/DDBJ databases">
        <title>Jejuicoccus antrihumi gen. nov., sp. nov., a new member of the family Dermacoccaceae isolated from a cave.</title>
        <authorList>
            <person name="Schumann P."/>
            <person name="Kim I.S."/>
        </authorList>
    </citation>
    <scope>NUCLEOTIDE SEQUENCE [LARGE SCALE GENOMIC DNA]</scope>
    <source>
        <strain evidence="2 3">C5-26</strain>
    </source>
</reference>
<dbReference type="AlphaFoldDB" id="A0A563DWP6"/>
<proteinExistence type="predicted"/>
<protein>
    <submittedName>
        <fullName evidence="2">CGNR zinc finger domain-containing protein</fullName>
    </submittedName>
</protein>
<dbReference type="OrthoDB" id="3531194at2"/>
<comment type="caution">
    <text evidence="2">The sequence shown here is derived from an EMBL/GenBank/DDBJ whole genome shotgun (WGS) entry which is preliminary data.</text>
</comment>
<dbReference type="Proteomes" id="UP000320244">
    <property type="component" value="Unassembled WGS sequence"/>
</dbReference>
<gene>
    <name evidence="2" type="ORF">FGL98_17615</name>
</gene>
<reference evidence="2 3" key="1">
    <citation type="submission" date="2019-05" db="EMBL/GenBank/DDBJ databases">
        <authorList>
            <person name="Lee S.D."/>
        </authorList>
    </citation>
    <scope>NUCLEOTIDE SEQUENCE [LARGE SCALE GENOMIC DNA]</scope>
    <source>
        <strain evidence="2 3">C5-26</strain>
    </source>
</reference>
<feature type="domain" description="Zinc finger CGNR" evidence="1">
    <location>
        <begin position="145"/>
        <end position="183"/>
    </location>
</feature>
<evidence type="ECO:0000259" key="1">
    <source>
        <dbReference type="Pfam" id="PF11706"/>
    </source>
</evidence>
<organism evidence="2 3">
    <name type="scientific">Leekyejoonella antrihumi</name>
    <dbReference type="NCBI Taxonomy" id="1660198"/>
    <lineage>
        <taxon>Bacteria</taxon>
        <taxon>Bacillati</taxon>
        <taxon>Actinomycetota</taxon>
        <taxon>Actinomycetes</taxon>
        <taxon>Micrococcales</taxon>
        <taxon>Dermacoccaceae</taxon>
        <taxon>Leekyejoonella</taxon>
    </lineage>
</organism>
<dbReference type="InterPro" id="IPR023286">
    <property type="entry name" value="ABATE_dom_sf"/>
</dbReference>
<dbReference type="InterPro" id="IPR021005">
    <property type="entry name" value="Znf_CGNR"/>
</dbReference>
<dbReference type="PANTHER" id="PTHR35525:SF3">
    <property type="entry name" value="BLL6575 PROTEIN"/>
    <property type="match status" value="1"/>
</dbReference>
<dbReference type="InterPro" id="IPR010852">
    <property type="entry name" value="ABATE"/>
</dbReference>
<keyword evidence="3" id="KW-1185">Reference proteome</keyword>